<reference evidence="2 3" key="1">
    <citation type="submission" date="2017-07" db="EMBL/GenBank/DDBJ databases">
        <authorList>
            <person name="Talla V."/>
            <person name="Backstrom N."/>
        </authorList>
    </citation>
    <scope>NUCLEOTIDE SEQUENCE [LARGE SCALE GENOMIC DNA]</scope>
</reference>
<organism evidence="2 3">
    <name type="scientific">Leptidea sinapis</name>
    <dbReference type="NCBI Taxonomy" id="189913"/>
    <lineage>
        <taxon>Eukaryota</taxon>
        <taxon>Metazoa</taxon>
        <taxon>Ecdysozoa</taxon>
        <taxon>Arthropoda</taxon>
        <taxon>Hexapoda</taxon>
        <taxon>Insecta</taxon>
        <taxon>Pterygota</taxon>
        <taxon>Neoptera</taxon>
        <taxon>Endopterygota</taxon>
        <taxon>Lepidoptera</taxon>
        <taxon>Glossata</taxon>
        <taxon>Ditrysia</taxon>
        <taxon>Papilionoidea</taxon>
        <taxon>Pieridae</taxon>
        <taxon>Dismorphiinae</taxon>
        <taxon>Leptidea</taxon>
    </lineage>
</organism>
<dbReference type="Proteomes" id="UP000324832">
    <property type="component" value="Unassembled WGS sequence"/>
</dbReference>
<dbReference type="AlphaFoldDB" id="A0A5E4PT54"/>
<dbReference type="EMBL" id="FZQP02000323">
    <property type="protein sequence ID" value="VVC88437.1"/>
    <property type="molecule type" value="Genomic_DNA"/>
</dbReference>
<evidence type="ECO:0000256" key="1">
    <source>
        <dbReference type="SAM" id="MobiDB-lite"/>
    </source>
</evidence>
<evidence type="ECO:0000313" key="3">
    <source>
        <dbReference type="Proteomes" id="UP000324832"/>
    </source>
</evidence>
<sequence length="73" mass="8107">MISSVVDALVEDVVRLRAANERLTEQVTDLSAQFAQFRSRARSEHPEQPKSAPEQIAPSPTTSDAHLRGKHKN</sequence>
<accession>A0A5E4PT54</accession>
<evidence type="ECO:0000313" key="2">
    <source>
        <dbReference type="EMBL" id="VVC88437.1"/>
    </source>
</evidence>
<feature type="region of interest" description="Disordered" evidence="1">
    <location>
        <begin position="37"/>
        <end position="73"/>
    </location>
</feature>
<protein>
    <submittedName>
        <fullName evidence="2">Uncharacterized protein</fullName>
    </submittedName>
</protein>
<gene>
    <name evidence="2" type="ORF">LSINAPIS_LOCUS1798</name>
</gene>
<keyword evidence="3" id="KW-1185">Reference proteome</keyword>
<name>A0A5E4PT54_9NEOP</name>
<proteinExistence type="predicted"/>